<name>A0AAN4VUZ3_9BACT</name>
<sequence length="459" mass="51584">MRNLFLLFFLVIFAWACLPREEPISTNPALKLNFSTDSLKFDTLLSGQVSAAKRLWVYNRHNESVNISQIRLAGGTSSPYKVIINGKEEPAINEELLMAQDSLLIIVEYFAQETDFDQPFEQKDSLIFLTNGNEQEVKLQAFSQDVYVLGKLTLQSDSVFSNSRPYLLTDTLTIDANATAFLREGTQILAQEKSAILVFGGLISTGSVEKPVIIRNEKMNIEAPNQWEGVYLEQPGREVRFEYTQIKNAHIGLCMQHSNRPLILRNVELINHYSHGLLLNDADVIAENSIIAKVGGPLIGVVMGANIQANHLTLSTAGTGLIRRKPALNLRIEPESEELPVDPNAQRPLEVHIINSIIWGASSQTDEIHIDEQAQTVHLEYNLLRTDQDFGDTNNYNRYTAQELFQDISTDNYKLLEDSPQIDFGIPSNVTKDILDRDRDELPDIGAFEFIPEADLPTE</sequence>
<evidence type="ECO:0008006" key="3">
    <source>
        <dbReference type="Google" id="ProtNLM"/>
    </source>
</evidence>
<reference evidence="1 2" key="1">
    <citation type="submission" date="2021-12" db="EMBL/GenBank/DDBJ databases">
        <title>Genome sequencing of bacteria with rrn-lacking chromosome and rrn-plasmid.</title>
        <authorList>
            <person name="Anda M."/>
            <person name="Iwasaki W."/>
        </authorList>
    </citation>
    <scope>NUCLEOTIDE SEQUENCE [LARGE SCALE GENOMIC DNA]</scope>
    <source>
        <strain evidence="1 2">NBRC 15940</strain>
    </source>
</reference>
<keyword evidence="2" id="KW-1185">Reference proteome</keyword>
<dbReference type="EMBL" id="BQKE01000001">
    <property type="protein sequence ID" value="GJM59566.1"/>
    <property type="molecule type" value="Genomic_DNA"/>
</dbReference>
<dbReference type="Proteomes" id="UP001310022">
    <property type="component" value="Unassembled WGS sequence"/>
</dbReference>
<proteinExistence type="predicted"/>
<accession>A0AAN4VUZ3</accession>
<dbReference type="AlphaFoldDB" id="A0AAN4VUZ3"/>
<dbReference type="SUPFAM" id="SSF51126">
    <property type="entry name" value="Pectin lyase-like"/>
    <property type="match status" value="1"/>
</dbReference>
<evidence type="ECO:0000313" key="1">
    <source>
        <dbReference type="EMBL" id="GJM59566.1"/>
    </source>
</evidence>
<protein>
    <recommendedName>
        <fullName evidence="3">Right handed beta helix domain-containing protein</fullName>
    </recommendedName>
</protein>
<gene>
    <name evidence="1" type="ORF">PEDI_01180</name>
</gene>
<comment type="caution">
    <text evidence="1">The sequence shown here is derived from an EMBL/GenBank/DDBJ whole genome shotgun (WGS) entry which is preliminary data.</text>
</comment>
<organism evidence="1 2">
    <name type="scientific">Persicobacter diffluens</name>
    <dbReference type="NCBI Taxonomy" id="981"/>
    <lineage>
        <taxon>Bacteria</taxon>
        <taxon>Pseudomonadati</taxon>
        <taxon>Bacteroidota</taxon>
        <taxon>Cytophagia</taxon>
        <taxon>Cytophagales</taxon>
        <taxon>Persicobacteraceae</taxon>
        <taxon>Persicobacter</taxon>
    </lineage>
</organism>
<dbReference type="InterPro" id="IPR011050">
    <property type="entry name" value="Pectin_lyase_fold/virulence"/>
</dbReference>
<evidence type="ECO:0000313" key="2">
    <source>
        <dbReference type="Proteomes" id="UP001310022"/>
    </source>
</evidence>